<sequence>MQGHTCNSTQFSMQFGSNIDGRVKGGGFYALKSVCFSHTAAD</sequence>
<proteinExistence type="predicted"/>
<evidence type="ECO:0000313" key="1">
    <source>
        <dbReference type="EMBL" id="JAH13373.1"/>
    </source>
</evidence>
<dbReference type="AlphaFoldDB" id="A0A0E9QBA3"/>
<reference evidence="1" key="1">
    <citation type="submission" date="2014-11" db="EMBL/GenBank/DDBJ databases">
        <authorList>
            <person name="Amaro Gonzalez C."/>
        </authorList>
    </citation>
    <scope>NUCLEOTIDE SEQUENCE</scope>
</reference>
<reference evidence="1" key="2">
    <citation type="journal article" date="2015" name="Fish Shellfish Immunol.">
        <title>Early steps in the European eel (Anguilla anguilla)-Vibrio vulnificus interaction in the gills: Role of the RtxA13 toxin.</title>
        <authorList>
            <person name="Callol A."/>
            <person name="Pajuelo D."/>
            <person name="Ebbesson L."/>
            <person name="Teles M."/>
            <person name="MacKenzie S."/>
            <person name="Amaro C."/>
        </authorList>
    </citation>
    <scope>NUCLEOTIDE SEQUENCE</scope>
</reference>
<accession>A0A0E9QBA3</accession>
<organism evidence="1">
    <name type="scientific">Anguilla anguilla</name>
    <name type="common">European freshwater eel</name>
    <name type="synonym">Muraena anguilla</name>
    <dbReference type="NCBI Taxonomy" id="7936"/>
    <lineage>
        <taxon>Eukaryota</taxon>
        <taxon>Metazoa</taxon>
        <taxon>Chordata</taxon>
        <taxon>Craniata</taxon>
        <taxon>Vertebrata</taxon>
        <taxon>Euteleostomi</taxon>
        <taxon>Actinopterygii</taxon>
        <taxon>Neopterygii</taxon>
        <taxon>Teleostei</taxon>
        <taxon>Anguilliformes</taxon>
        <taxon>Anguillidae</taxon>
        <taxon>Anguilla</taxon>
    </lineage>
</organism>
<name>A0A0E9QBA3_ANGAN</name>
<protein>
    <submittedName>
        <fullName evidence="1">Uncharacterized protein</fullName>
    </submittedName>
</protein>
<dbReference type="EMBL" id="GBXM01095204">
    <property type="protein sequence ID" value="JAH13373.1"/>
    <property type="molecule type" value="Transcribed_RNA"/>
</dbReference>